<dbReference type="InterPro" id="IPR050483">
    <property type="entry name" value="CoA-transferase_III_domain"/>
</dbReference>
<gene>
    <name evidence="2" type="ORF">ABIE13_002574</name>
</gene>
<dbReference type="RefSeq" id="WP_354443876.1">
    <property type="nucleotide sequence ID" value="NZ_JBEPSH010000005.1"/>
</dbReference>
<evidence type="ECO:0000313" key="2">
    <source>
        <dbReference type="EMBL" id="MET4577463.1"/>
    </source>
</evidence>
<reference evidence="2 3" key="1">
    <citation type="submission" date="2024-06" db="EMBL/GenBank/DDBJ databases">
        <title>Sorghum-associated microbial communities from plants grown in Nebraska, USA.</title>
        <authorList>
            <person name="Schachtman D."/>
        </authorList>
    </citation>
    <scope>NUCLEOTIDE SEQUENCE [LARGE SCALE GENOMIC DNA]</scope>
    <source>
        <strain evidence="2 3">2709</strain>
    </source>
</reference>
<dbReference type="PANTHER" id="PTHR48207:SF3">
    <property type="entry name" value="SUCCINATE--HYDROXYMETHYLGLUTARATE COA-TRANSFERASE"/>
    <property type="match status" value="1"/>
</dbReference>
<evidence type="ECO:0000256" key="1">
    <source>
        <dbReference type="ARBA" id="ARBA00022679"/>
    </source>
</evidence>
<dbReference type="SUPFAM" id="SSF89796">
    <property type="entry name" value="CoA-transferase family III (CaiB/BaiF)"/>
    <property type="match status" value="1"/>
</dbReference>
<accession>A0ABV2Q8U5</accession>
<dbReference type="EMBL" id="JBEPSH010000005">
    <property type="protein sequence ID" value="MET4577463.1"/>
    <property type="molecule type" value="Genomic_DNA"/>
</dbReference>
<dbReference type="PANTHER" id="PTHR48207">
    <property type="entry name" value="SUCCINATE--HYDROXYMETHYLGLUTARATE COA-TRANSFERASE"/>
    <property type="match status" value="1"/>
</dbReference>
<keyword evidence="1" id="KW-0808">Transferase</keyword>
<comment type="caution">
    <text evidence="2">The sequence shown here is derived from an EMBL/GenBank/DDBJ whole genome shotgun (WGS) entry which is preliminary data.</text>
</comment>
<dbReference type="InterPro" id="IPR044855">
    <property type="entry name" value="CoA-Trfase_III_dom3_sf"/>
</dbReference>
<keyword evidence="3" id="KW-1185">Reference proteome</keyword>
<dbReference type="Proteomes" id="UP001549320">
    <property type="component" value="Unassembled WGS sequence"/>
</dbReference>
<dbReference type="Pfam" id="PF02515">
    <property type="entry name" value="CoA_transf_3"/>
    <property type="match status" value="1"/>
</dbReference>
<sequence>MQALEGVKVLDLGRALAGPMCGLMLADLGADVIKIEPPGLGDDSREWPPMVNGESTYFMSVNRNKRSIVLDLTTAEGKEVMLRMAETADVLVENYRSDVMDRLGLGYEVLRKVNPRLIYCALTGFGRTGPRRNKPATDVYAQAFAGIMGLTGEVDGGPLRVGVSMADMTTGLFGAYGVLAALQARHLTGRGQLVDTSLMEGQVAFLSYHITAYHATGKVPQSQGAGHPSIVPYGAFRCSDGWVAMATFNDRLWQRAAVGLGLRELAENPRFLTISQRLANREEFLDIVNARFLTKTVDEWVAIMEDLDVPLAPVNKLDKLLADPQISDREMLQTFHHPAAGEVQTFGFPVKFSETPCEFRRPPPMLGQHTGEVLREYGFDASHTGVQA</sequence>
<dbReference type="Gene3D" id="3.40.50.10540">
    <property type="entry name" value="Crotonobetainyl-coa:carnitine coa-transferase, domain 1"/>
    <property type="match status" value="1"/>
</dbReference>
<evidence type="ECO:0000313" key="3">
    <source>
        <dbReference type="Proteomes" id="UP001549320"/>
    </source>
</evidence>
<name>A0ABV2Q8U5_9BURK</name>
<dbReference type="Gene3D" id="3.30.1540.10">
    <property type="entry name" value="formyl-coa transferase, domain 3"/>
    <property type="match status" value="1"/>
</dbReference>
<organism evidence="2 3">
    <name type="scientific">Ottowia thiooxydans</name>
    <dbReference type="NCBI Taxonomy" id="219182"/>
    <lineage>
        <taxon>Bacteria</taxon>
        <taxon>Pseudomonadati</taxon>
        <taxon>Pseudomonadota</taxon>
        <taxon>Betaproteobacteria</taxon>
        <taxon>Burkholderiales</taxon>
        <taxon>Comamonadaceae</taxon>
        <taxon>Ottowia</taxon>
    </lineage>
</organism>
<dbReference type="InterPro" id="IPR003673">
    <property type="entry name" value="CoA-Trfase_fam_III"/>
</dbReference>
<proteinExistence type="predicted"/>
<protein>
    <submittedName>
        <fullName evidence="2">Crotonobetainyl-CoA:carnitine CoA-transferase CaiB-like acyl-CoA transferase</fullName>
    </submittedName>
</protein>
<dbReference type="InterPro" id="IPR023606">
    <property type="entry name" value="CoA-Trfase_III_dom_1_sf"/>
</dbReference>